<dbReference type="PANTHER" id="PTHR24320:SF148">
    <property type="entry name" value="NAD(P)-BINDING ROSSMANN-FOLD SUPERFAMILY PROTEIN"/>
    <property type="match status" value="1"/>
</dbReference>
<name>A0A3E0G6U7_9PSEU</name>
<dbReference type="PRINTS" id="PR00081">
    <property type="entry name" value="GDHRDH"/>
</dbReference>
<keyword evidence="2" id="KW-0560">Oxidoreductase</keyword>
<dbReference type="PANTHER" id="PTHR24320">
    <property type="entry name" value="RETINOL DEHYDROGENASE"/>
    <property type="match status" value="1"/>
</dbReference>
<keyword evidence="4" id="KW-1185">Reference proteome</keyword>
<dbReference type="Proteomes" id="UP000256269">
    <property type="component" value="Unassembled WGS sequence"/>
</dbReference>
<dbReference type="GO" id="GO:0016491">
    <property type="term" value="F:oxidoreductase activity"/>
    <property type="evidence" value="ECO:0007669"/>
    <property type="project" value="UniProtKB-KW"/>
</dbReference>
<dbReference type="InterPro" id="IPR002347">
    <property type="entry name" value="SDR_fam"/>
</dbReference>
<dbReference type="NCBIfam" id="NF004846">
    <property type="entry name" value="PRK06197.1"/>
    <property type="match status" value="1"/>
</dbReference>
<evidence type="ECO:0000256" key="1">
    <source>
        <dbReference type="ARBA" id="ARBA00006484"/>
    </source>
</evidence>
<evidence type="ECO:0000313" key="4">
    <source>
        <dbReference type="Proteomes" id="UP000256269"/>
    </source>
</evidence>
<sequence>MGWTAADIPDQHGRTALVTGANGGLGLVTAKALAAKGAHVVMAVRNQQKAAAAVEQIRATVPDASLELVALDLSSQASVKQATDMVLAAHDRLDLLVNNAGVMAISEARTVDGFEMQFGVDHLGHWTLTALLLPALLRTPGSRIVTVTSTARNTGRPVDVANPHLEGRYGAWRAYGQAKLANYHFGLGLQRELERAGASTASLIAHPGMANTDLQTVSVQGSGGGASQRFGVFMAERTGMSPDDGALPQLRAATDPAANGGELYGPRFVTSGAPVRRPVLRRLGIDRAISKLWQVSERETGVALDVRIPAGG</sequence>
<evidence type="ECO:0000313" key="3">
    <source>
        <dbReference type="EMBL" id="REH17930.1"/>
    </source>
</evidence>
<comment type="caution">
    <text evidence="3">The sequence shown here is derived from an EMBL/GenBank/DDBJ whole genome shotgun (WGS) entry which is preliminary data.</text>
</comment>
<organism evidence="3 4">
    <name type="scientific">Kutzneria buriramensis</name>
    <dbReference type="NCBI Taxonomy" id="1045776"/>
    <lineage>
        <taxon>Bacteria</taxon>
        <taxon>Bacillati</taxon>
        <taxon>Actinomycetota</taxon>
        <taxon>Actinomycetes</taxon>
        <taxon>Pseudonocardiales</taxon>
        <taxon>Pseudonocardiaceae</taxon>
        <taxon>Kutzneria</taxon>
    </lineage>
</organism>
<dbReference type="SUPFAM" id="SSF51735">
    <property type="entry name" value="NAD(P)-binding Rossmann-fold domains"/>
    <property type="match status" value="1"/>
</dbReference>
<gene>
    <name evidence="3" type="ORF">BCF44_14010</name>
</gene>
<comment type="similarity">
    <text evidence="1">Belongs to the short-chain dehydrogenases/reductases (SDR) family.</text>
</comment>
<accession>A0A3E0G6U7</accession>
<protein>
    <submittedName>
        <fullName evidence="3">NAD(P)-dependent dehydrogenase (Short-subunit alcohol dehydrogenase family)</fullName>
    </submittedName>
</protein>
<proteinExistence type="inferred from homology"/>
<dbReference type="AlphaFoldDB" id="A0A3E0G6U7"/>
<dbReference type="RefSeq" id="WP_116182319.1">
    <property type="nucleotide sequence ID" value="NZ_CP144375.1"/>
</dbReference>
<evidence type="ECO:0000256" key="2">
    <source>
        <dbReference type="ARBA" id="ARBA00023002"/>
    </source>
</evidence>
<dbReference type="EMBL" id="QUNO01000040">
    <property type="protein sequence ID" value="REH17930.1"/>
    <property type="molecule type" value="Genomic_DNA"/>
</dbReference>
<dbReference type="InterPro" id="IPR036291">
    <property type="entry name" value="NAD(P)-bd_dom_sf"/>
</dbReference>
<dbReference type="Gene3D" id="3.40.50.720">
    <property type="entry name" value="NAD(P)-binding Rossmann-like Domain"/>
    <property type="match status" value="1"/>
</dbReference>
<reference evidence="3 4" key="1">
    <citation type="submission" date="2018-08" db="EMBL/GenBank/DDBJ databases">
        <title>Genomic Encyclopedia of Archaeal and Bacterial Type Strains, Phase II (KMG-II): from individual species to whole genera.</title>
        <authorList>
            <person name="Goeker M."/>
        </authorList>
    </citation>
    <scope>NUCLEOTIDE SEQUENCE [LARGE SCALE GENOMIC DNA]</scope>
    <source>
        <strain evidence="3 4">DSM 45791</strain>
    </source>
</reference>
<dbReference type="OrthoDB" id="4577644at2"/>
<dbReference type="Pfam" id="PF00106">
    <property type="entry name" value="adh_short"/>
    <property type="match status" value="1"/>
</dbReference>